<dbReference type="FunFam" id="3.90.79.10:FF:000019">
    <property type="entry name" value="Thiamin pyrophosphokinase, putative"/>
    <property type="match status" value="1"/>
</dbReference>
<evidence type="ECO:0000313" key="3">
    <source>
        <dbReference type="Proteomes" id="UP001295423"/>
    </source>
</evidence>
<dbReference type="CDD" id="cd03676">
    <property type="entry name" value="NUDIX_Tnr3_like"/>
    <property type="match status" value="1"/>
</dbReference>
<proteinExistence type="predicted"/>
<dbReference type="EMBL" id="CAKOGP040001869">
    <property type="protein sequence ID" value="CAJ1954646.1"/>
    <property type="molecule type" value="Genomic_DNA"/>
</dbReference>
<dbReference type="InterPro" id="IPR000086">
    <property type="entry name" value="NUDIX_hydrolase_dom"/>
</dbReference>
<dbReference type="InterPro" id="IPR031804">
    <property type="entry name" value="DUF4743"/>
</dbReference>
<dbReference type="Pfam" id="PF15916">
    <property type="entry name" value="DUF4743"/>
    <property type="match status" value="1"/>
</dbReference>
<dbReference type="AlphaFoldDB" id="A0AAD2FWB1"/>
<gene>
    <name evidence="2" type="ORF">CYCCA115_LOCUS15237</name>
</gene>
<dbReference type="Proteomes" id="UP001295423">
    <property type="component" value="Unassembled WGS sequence"/>
</dbReference>
<feature type="domain" description="Nudix hydrolase" evidence="1">
    <location>
        <begin position="127"/>
        <end position="283"/>
    </location>
</feature>
<dbReference type="PROSITE" id="PS51462">
    <property type="entry name" value="NUDIX"/>
    <property type="match status" value="1"/>
</dbReference>
<dbReference type="GO" id="GO:0044715">
    <property type="term" value="F:8-oxo-dGDP phosphatase activity"/>
    <property type="evidence" value="ECO:0007669"/>
    <property type="project" value="TreeGrafter"/>
</dbReference>
<evidence type="ECO:0000313" key="2">
    <source>
        <dbReference type="EMBL" id="CAJ1954646.1"/>
    </source>
</evidence>
<dbReference type="Gene3D" id="3.90.79.10">
    <property type="entry name" value="Nucleoside Triphosphate Pyrophosphohydrolase"/>
    <property type="match status" value="1"/>
</dbReference>
<organism evidence="2 3">
    <name type="scientific">Cylindrotheca closterium</name>
    <dbReference type="NCBI Taxonomy" id="2856"/>
    <lineage>
        <taxon>Eukaryota</taxon>
        <taxon>Sar</taxon>
        <taxon>Stramenopiles</taxon>
        <taxon>Ochrophyta</taxon>
        <taxon>Bacillariophyta</taxon>
        <taxon>Bacillariophyceae</taxon>
        <taxon>Bacillariophycidae</taxon>
        <taxon>Bacillariales</taxon>
        <taxon>Bacillariaceae</taxon>
        <taxon>Cylindrotheca</taxon>
    </lineage>
</organism>
<comment type="caution">
    <text evidence="2">The sequence shown here is derived from an EMBL/GenBank/DDBJ whole genome shotgun (WGS) entry which is preliminary data.</text>
</comment>
<dbReference type="SUPFAM" id="SSF55811">
    <property type="entry name" value="Nudix"/>
    <property type="match status" value="1"/>
</dbReference>
<name>A0AAD2FWB1_9STRA</name>
<protein>
    <recommendedName>
        <fullName evidence="1">Nudix hydrolase domain-containing protein</fullName>
    </recommendedName>
</protein>
<dbReference type="Pfam" id="PF00293">
    <property type="entry name" value="NUDIX"/>
    <property type="match status" value="1"/>
</dbReference>
<sequence length="315" mass="35372">MATKIDEEQLMNDMLCRVKAVNNMPHDIRATLLDFKVDGYKVGKVRPGIAEMLCNMKTSVFELKQEDDSKKKSYLTLTSDAGTSSEERTKAVGTVMNQLRDEGFVKGWRDELFPVSENFYSPPVFLMERAAVTVLGVLEYGVHINGIVQESRQDEPKMWIGRRSATKSKFPGMLDHIVAGGQPSGISLIDNVVKECEEEAGIEESIVRAGVQSVGAISYENWDPKSDKLTRAVQFTYDLYLPPDFEPKPVDGEVQGFMLWTMDQVKESMAMDYADPIKPNCYVVIIDYLIRTGQISPDSNGFLDILRELRSGDCQ</sequence>
<dbReference type="PANTHER" id="PTHR13622">
    <property type="entry name" value="THIAMIN PYROPHOSPHOKINASE"/>
    <property type="match status" value="1"/>
</dbReference>
<reference evidence="2" key="1">
    <citation type="submission" date="2023-08" db="EMBL/GenBank/DDBJ databases">
        <authorList>
            <person name="Audoor S."/>
            <person name="Bilcke G."/>
        </authorList>
    </citation>
    <scope>NUCLEOTIDE SEQUENCE</scope>
</reference>
<accession>A0AAD2FWB1</accession>
<dbReference type="InterPro" id="IPR015797">
    <property type="entry name" value="NUDIX_hydrolase-like_dom_sf"/>
</dbReference>
<keyword evidence="3" id="KW-1185">Reference proteome</keyword>
<dbReference type="PANTHER" id="PTHR13622:SF8">
    <property type="entry name" value="THIAMIN PYROPHOSPHOKINASE 1"/>
    <property type="match status" value="1"/>
</dbReference>
<evidence type="ECO:0000259" key="1">
    <source>
        <dbReference type="PROSITE" id="PS51462"/>
    </source>
</evidence>